<evidence type="ECO:0000313" key="2">
    <source>
        <dbReference type="EMBL" id="AXJ13044.1"/>
    </source>
</evidence>
<name>A0A345VJZ2_9STRE</name>
<dbReference type="EMBL" id="CP022601">
    <property type="protein sequence ID" value="AXJ13044.1"/>
    <property type="molecule type" value="Genomic_DNA"/>
</dbReference>
<dbReference type="AlphaFoldDB" id="A0A345VJZ2"/>
<protein>
    <recommendedName>
        <fullName evidence="1">YdhG-like domain-containing protein</fullName>
    </recommendedName>
</protein>
<accession>A0A345VJZ2</accession>
<dbReference type="InterPro" id="IPR014922">
    <property type="entry name" value="YdhG-like"/>
</dbReference>
<feature type="domain" description="YdhG-like" evidence="1">
    <location>
        <begin position="24"/>
        <end position="124"/>
    </location>
</feature>
<dbReference type="Pfam" id="PF08818">
    <property type="entry name" value="DUF1801"/>
    <property type="match status" value="1"/>
</dbReference>
<gene>
    <name evidence="2" type="ORF">Sp14A_11290</name>
</gene>
<proteinExistence type="predicted"/>
<evidence type="ECO:0000259" key="1">
    <source>
        <dbReference type="Pfam" id="PF08818"/>
    </source>
</evidence>
<dbReference type="Proteomes" id="UP000255411">
    <property type="component" value="Chromosome"/>
</dbReference>
<sequence length="140" mass="15833">MAKFAPTGQSVEELISSLKTKRQQDEARQLLGLYQTVSQEEAVVWYPGIIGFGNYHYRYATGHEGDSPQLAFAHRQTKISLYIDQDLPNRARLLGKLGKHKAAVGCVYVNKLADIHLDVLEDILILSLEHLNKKIETEKE</sequence>
<evidence type="ECO:0000313" key="3">
    <source>
        <dbReference type="Proteomes" id="UP000255411"/>
    </source>
</evidence>
<organism evidence="2 3">
    <name type="scientific">Streptococcus pluranimalium</name>
    <dbReference type="NCBI Taxonomy" id="82348"/>
    <lineage>
        <taxon>Bacteria</taxon>
        <taxon>Bacillati</taxon>
        <taxon>Bacillota</taxon>
        <taxon>Bacilli</taxon>
        <taxon>Lactobacillales</taxon>
        <taxon>Streptococcaceae</taxon>
        <taxon>Streptococcus</taxon>
    </lineage>
</organism>
<reference evidence="2 3" key="1">
    <citation type="submission" date="2017-07" db="EMBL/GenBank/DDBJ databases">
        <title>Streptococcus pluranimalium as cause of bovine abortion.</title>
        <authorList>
            <person name="Rodriguez Campos S."/>
            <person name="Gobeli Brawand S."/>
            <person name="Brodard I."/>
            <person name="Rychener L."/>
            <person name="Perreten V."/>
        </authorList>
    </citation>
    <scope>NUCLEOTIDE SEQUENCE [LARGE SCALE GENOMIC DNA]</scope>
    <source>
        <strain evidence="2 3">14A0014</strain>
    </source>
</reference>
<dbReference type="RefSeq" id="WP_115130224.1">
    <property type="nucleotide sequence ID" value="NZ_CP022601.1"/>
</dbReference>